<feature type="chain" id="PRO_5012363583" description="GH18 domain-containing protein" evidence="1">
    <location>
        <begin position="28"/>
        <end position="268"/>
    </location>
</feature>
<dbReference type="CDD" id="cd00598">
    <property type="entry name" value="GH18_chitinase-like"/>
    <property type="match status" value="1"/>
</dbReference>
<dbReference type="EMBL" id="MNAD01000800">
    <property type="protein sequence ID" value="OJT10267.1"/>
    <property type="molecule type" value="Genomic_DNA"/>
</dbReference>
<comment type="caution">
    <text evidence="3">The sequence shown here is derived from an EMBL/GenBank/DDBJ whole genome shotgun (WGS) entry which is preliminary data.</text>
</comment>
<keyword evidence="4" id="KW-1185">Reference proteome</keyword>
<protein>
    <recommendedName>
        <fullName evidence="2">GH18 domain-containing protein</fullName>
    </recommendedName>
</protein>
<evidence type="ECO:0000256" key="1">
    <source>
        <dbReference type="SAM" id="SignalP"/>
    </source>
</evidence>
<dbReference type="AlphaFoldDB" id="A0A1M2VRP8"/>
<gene>
    <name evidence="3" type="ORF">TRAPUB_13221</name>
</gene>
<dbReference type="SUPFAM" id="SSF51445">
    <property type="entry name" value="(Trans)glycosidases"/>
    <property type="match status" value="1"/>
</dbReference>
<feature type="domain" description="GH18" evidence="2">
    <location>
        <begin position="1"/>
        <end position="268"/>
    </location>
</feature>
<dbReference type="PROSITE" id="PS51910">
    <property type="entry name" value="GH18_2"/>
    <property type="match status" value="1"/>
</dbReference>
<sequence>MHSAGYNPHIGLYALSVLSFLLVSGPADQAAAWAALSGDKKAAIKSEYNAAGVSVIVSAFGATDAPTSGGADPVATANTMAQFVLDNQLDGIDVDYEDLTAMNARDGGAEAWLVSFTRTLREKLPKGHYLLTHAPVAPWFSPVFNTTGAYLTVHQNAGNLIDWYNVQFYNQGDDMYTTCDGLLTTAGGFWPGSALLEIAQAGVPLSKLVIGKYAAVGGGASGFMDPYALGECVAQARELGWGAGIMAWEYPDADSEWIKAARGSAFPL</sequence>
<proteinExistence type="predicted"/>
<dbReference type="Gene3D" id="3.20.20.80">
    <property type="entry name" value="Glycosidases"/>
    <property type="match status" value="1"/>
</dbReference>
<dbReference type="GO" id="GO:0005975">
    <property type="term" value="P:carbohydrate metabolic process"/>
    <property type="evidence" value="ECO:0007669"/>
    <property type="project" value="InterPro"/>
</dbReference>
<keyword evidence="1" id="KW-0732">Signal</keyword>
<dbReference type="InterPro" id="IPR001223">
    <property type="entry name" value="Glyco_hydro18_cat"/>
</dbReference>
<dbReference type="Proteomes" id="UP000184267">
    <property type="component" value="Unassembled WGS sequence"/>
</dbReference>
<dbReference type="OMA" id="WEYPDAD"/>
<feature type="signal peptide" evidence="1">
    <location>
        <begin position="1"/>
        <end position="27"/>
    </location>
</feature>
<accession>A0A1M2VRP8</accession>
<evidence type="ECO:0000313" key="4">
    <source>
        <dbReference type="Proteomes" id="UP000184267"/>
    </source>
</evidence>
<reference evidence="3 4" key="1">
    <citation type="submission" date="2016-10" db="EMBL/GenBank/DDBJ databases">
        <title>Genome sequence of the basidiomycete white-rot fungus Trametes pubescens.</title>
        <authorList>
            <person name="Makela M.R."/>
            <person name="Granchi Z."/>
            <person name="Peng M."/>
            <person name="De Vries R.P."/>
            <person name="Grigoriev I."/>
            <person name="Riley R."/>
            <person name="Hilden K."/>
        </authorList>
    </citation>
    <scope>NUCLEOTIDE SEQUENCE [LARGE SCALE GENOMIC DNA]</scope>
    <source>
        <strain evidence="3 4">FBCC735</strain>
    </source>
</reference>
<dbReference type="InterPro" id="IPR017853">
    <property type="entry name" value="GH"/>
</dbReference>
<name>A0A1M2VRP8_TRAPU</name>
<organism evidence="3 4">
    <name type="scientific">Trametes pubescens</name>
    <name type="common">White-rot fungus</name>
    <dbReference type="NCBI Taxonomy" id="154538"/>
    <lineage>
        <taxon>Eukaryota</taxon>
        <taxon>Fungi</taxon>
        <taxon>Dikarya</taxon>
        <taxon>Basidiomycota</taxon>
        <taxon>Agaricomycotina</taxon>
        <taxon>Agaricomycetes</taxon>
        <taxon>Polyporales</taxon>
        <taxon>Polyporaceae</taxon>
        <taxon>Trametes</taxon>
    </lineage>
</organism>
<evidence type="ECO:0000313" key="3">
    <source>
        <dbReference type="EMBL" id="OJT10267.1"/>
    </source>
</evidence>
<evidence type="ECO:0000259" key="2">
    <source>
        <dbReference type="PROSITE" id="PS51910"/>
    </source>
</evidence>
<dbReference type="OrthoDB" id="3012298at2759"/>